<accession>A0ABV0S1W5</accession>
<evidence type="ECO:0000313" key="2">
    <source>
        <dbReference type="Proteomes" id="UP001434883"/>
    </source>
</evidence>
<gene>
    <name evidence="1" type="ORF">XENOCAPTIV_007259</name>
</gene>
<evidence type="ECO:0000313" key="1">
    <source>
        <dbReference type="EMBL" id="MEQ2214443.1"/>
    </source>
</evidence>
<organism evidence="1 2">
    <name type="scientific">Xenoophorus captivus</name>
    <dbReference type="NCBI Taxonomy" id="1517983"/>
    <lineage>
        <taxon>Eukaryota</taxon>
        <taxon>Metazoa</taxon>
        <taxon>Chordata</taxon>
        <taxon>Craniata</taxon>
        <taxon>Vertebrata</taxon>
        <taxon>Euteleostomi</taxon>
        <taxon>Actinopterygii</taxon>
        <taxon>Neopterygii</taxon>
        <taxon>Teleostei</taxon>
        <taxon>Neoteleostei</taxon>
        <taxon>Acanthomorphata</taxon>
        <taxon>Ovalentaria</taxon>
        <taxon>Atherinomorphae</taxon>
        <taxon>Cyprinodontiformes</taxon>
        <taxon>Goodeidae</taxon>
        <taxon>Xenoophorus</taxon>
    </lineage>
</organism>
<reference evidence="1 2" key="1">
    <citation type="submission" date="2021-06" db="EMBL/GenBank/DDBJ databases">
        <authorList>
            <person name="Palmer J.M."/>
        </authorList>
    </citation>
    <scope>NUCLEOTIDE SEQUENCE [LARGE SCALE GENOMIC DNA]</scope>
    <source>
        <strain evidence="1 2">XC_2019</strain>
        <tissue evidence="1">Muscle</tissue>
    </source>
</reference>
<name>A0ABV0S1W5_9TELE</name>
<protein>
    <submittedName>
        <fullName evidence="1">Uncharacterized protein</fullName>
    </submittedName>
</protein>
<keyword evidence="2" id="KW-1185">Reference proteome</keyword>
<sequence length="249" mass="28474">MLVGPLGGLGLALPRSRPMYGCCFWKHCSARCPGSLHVQHLPGIPVEHIIPCLPTGILFAVLLVLQMVMNSTPILVNVLLCILFPSLQLFRDVHCWVLVVTQWFPFQCSGVYPCWVFCSQFSPEHVSKCIEFNSIRSMMKHPSLVSFKNVLHGWSPKTLCPNCFNVSQCQQFPYCFFFKFCNPLICTFMYIRQPRDQSDQVHRAPRNILGCISFDHNWHLSSFCVSIRWMNIRPIAQIVPPVILFSVSL</sequence>
<comment type="caution">
    <text evidence="1">The sequence shown here is derived from an EMBL/GenBank/DDBJ whole genome shotgun (WGS) entry which is preliminary data.</text>
</comment>
<proteinExistence type="predicted"/>
<dbReference type="EMBL" id="JAHRIN010067400">
    <property type="protein sequence ID" value="MEQ2214443.1"/>
    <property type="molecule type" value="Genomic_DNA"/>
</dbReference>
<dbReference type="Proteomes" id="UP001434883">
    <property type="component" value="Unassembled WGS sequence"/>
</dbReference>